<evidence type="ECO:0000256" key="3">
    <source>
        <dbReference type="ARBA" id="ARBA00022679"/>
    </source>
</evidence>
<dbReference type="InterPro" id="IPR050406">
    <property type="entry name" value="FGGY_Carb_Kinase"/>
</dbReference>
<evidence type="ECO:0000256" key="9">
    <source>
        <dbReference type="RuleBase" id="RU003733"/>
    </source>
</evidence>
<keyword evidence="14" id="KW-1185">Reference proteome</keyword>
<name>A0A1I7GB28_9BACL</name>
<sequence>MTVTTSAVIGIDVGTSAVKTVAVAYNGRVLGSASVGFPLSSPRSGWAEQDPEDWWQATVQALRDLLQRLQRDGTALDVTGIALTGQMHGLVLLDADGAVIRPAILWCDVRTADEARQLEREIGKDAIIRWTQNPPLPNFTLTKLMWVRSHEPEAYRRTQVILNPKDYVRFRLTGTLCAEYSDASGTLLLDVEKRRWSSELCKAVGVPEAWLPPLTESTDVVGRLTAEAADAVGLPAGVPVVAGAGDQAAGAVGLGVHDPGVVSVIFGTSGVVLAPTDVPVRDAAGCLHTFCHGLPNRWFVMGVTQSAGGSLQWLRDRLFPDESYDSLMERAAGVSPGAEGLTFLPYLMGERTPHLDPYARGVWIGMDWRHGPGHLARSVIEGVAFSLYDAWRVMETLGVPARVFRVSGGGARSELWMRIFASVLGRSLEVVHASHGPAFGAAVLAALGTGQTIDDAWWGGGTSVSPVKDWETVYAKRHALYAETYRRLRDLFPALADDAP</sequence>
<evidence type="ECO:0000256" key="7">
    <source>
        <dbReference type="ARBA" id="ARBA00023277"/>
    </source>
</evidence>
<organism evidence="13 14">
    <name type="scientific">Alicyclobacillus macrosporangiidus</name>
    <dbReference type="NCBI Taxonomy" id="392015"/>
    <lineage>
        <taxon>Bacteria</taxon>
        <taxon>Bacillati</taxon>
        <taxon>Bacillota</taxon>
        <taxon>Bacilli</taxon>
        <taxon>Bacillales</taxon>
        <taxon>Alicyclobacillaceae</taxon>
        <taxon>Alicyclobacillus</taxon>
    </lineage>
</organism>
<dbReference type="Proteomes" id="UP000183508">
    <property type="component" value="Unassembled WGS sequence"/>
</dbReference>
<dbReference type="PANTHER" id="PTHR43095:SF5">
    <property type="entry name" value="XYLULOSE KINASE"/>
    <property type="match status" value="1"/>
</dbReference>
<dbReference type="PANTHER" id="PTHR43095">
    <property type="entry name" value="SUGAR KINASE"/>
    <property type="match status" value="1"/>
</dbReference>
<evidence type="ECO:0000256" key="6">
    <source>
        <dbReference type="ARBA" id="ARBA00022840"/>
    </source>
</evidence>
<feature type="active site" description="Proton acceptor" evidence="8">
    <location>
        <position position="246"/>
    </location>
</feature>
<dbReference type="InterPro" id="IPR043129">
    <property type="entry name" value="ATPase_NBD"/>
</dbReference>
<evidence type="ECO:0000259" key="11">
    <source>
        <dbReference type="Pfam" id="PF00370"/>
    </source>
</evidence>
<dbReference type="NCBIfam" id="TIGR01312">
    <property type="entry name" value="XylB"/>
    <property type="match status" value="1"/>
</dbReference>
<dbReference type="SUPFAM" id="SSF53067">
    <property type="entry name" value="Actin-like ATPase domain"/>
    <property type="match status" value="2"/>
</dbReference>
<evidence type="ECO:0000256" key="8">
    <source>
        <dbReference type="HAMAP-Rule" id="MF_02220"/>
    </source>
</evidence>
<dbReference type="AlphaFoldDB" id="A0A1I7GB28"/>
<dbReference type="GO" id="GO:0005524">
    <property type="term" value="F:ATP binding"/>
    <property type="evidence" value="ECO:0007669"/>
    <property type="project" value="UniProtKB-UniRule"/>
</dbReference>
<dbReference type="EMBL" id="FPBV01000002">
    <property type="protein sequence ID" value="SFU45456.1"/>
    <property type="molecule type" value="Genomic_DNA"/>
</dbReference>
<dbReference type="Pfam" id="PF00370">
    <property type="entry name" value="FGGY_N"/>
    <property type="match status" value="1"/>
</dbReference>
<dbReference type="STRING" id="392015.SAMN05421543_102103"/>
<evidence type="ECO:0000256" key="4">
    <source>
        <dbReference type="ARBA" id="ARBA00022741"/>
    </source>
</evidence>
<keyword evidence="5 8" id="KW-0418">Kinase</keyword>
<dbReference type="PIRSF" id="PIRSF000538">
    <property type="entry name" value="GlpK"/>
    <property type="match status" value="1"/>
</dbReference>
<dbReference type="RefSeq" id="WP_074949463.1">
    <property type="nucleotide sequence ID" value="NZ_FPBV01000002.1"/>
</dbReference>
<reference evidence="14" key="1">
    <citation type="submission" date="2016-10" db="EMBL/GenBank/DDBJ databases">
        <authorList>
            <person name="Varghese N."/>
        </authorList>
    </citation>
    <scope>NUCLEOTIDE SEQUENCE [LARGE SCALE GENOMIC DNA]</scope>
    <source>
        <strain evidence="14">DSM 17980</strain>
    </source>
</reference>
<proteinExistence type="inferred from homology"/>
<keyword evidence="2 8" id="KW-0859">Xylose metabolism</keyword>
<evidence type="ECO:0000256" key="1">
    <source>
        <dbReference type="ARBA" id="ARBA00009156"/>
    </source>
</evidence>
<evidence type="ECO:0000313" key="13">
    <source>
        <dbReference type="EMBL" id="SFU45456.1"/>
    </source>
</evidence>
<dbReference type="OrthoDB" id="9805576at2"/>
<evidence type="ECO:0000313" key="14">
    <source>
        <dbReference type="Proteomes" id="UP000183508"/>
    </source>
</evidence>
<dbReference type="EC" id="2.7.1.17" evidence="8 10"/>
<dbReference type="InterPro" id="IPR000577">
    <property type="entry name" value="Carb_kinase_FGGY"/>
</dbReference>
<dbReference type="Pfam" id="PF02782">
    <property type="entry name" value="FGGY_C"/>
    <property type="match status" value="1"/>
</dbReference>
<dbReference type="InterPro" id="IPR018484">
    <property type="entry name" value="FGGY_N"/>
</dbReference>
<dbReference type="GO" id="GO:0005998">
    <property type="term" value="P:xylulose catabolic process"/>
    <property type="evidence" value="ECO:0007669"/>
    <property type="project" value="UniProtKB-UniRule"/>
</dbReference>
<evidence type="ECO:0000256" key="2">
    <source>
        <dbReference type="ARBA" id="ARBA00022629"/>
    </source>
</evidence>
<comment type="catalytic activity">
    <reaction evidence="8 10">
        <text>D-xylulose + ATP = D-xylulose 5-phosphate + ADP + H(+)</text>
        <dbReference type="Rhea" id="RHEA:10964"/>
        <dbReference type="ChEBI" id="CHEBI:15378"/>
        <dbReference type="ChEBI" id="CHEBI:17140"/>
        <dbReference type="ChEBI" id="CHEBI:30616"/>
        <dbReference type="ChEBI" id="CHEBI:57737"/>
        <dbReference type="ChEBI" id="CHEBI:456216"/>
        <dbReference type="EC" id="2.7.1.17"/>
    </reaction>
</comment>
<keyword evidence="3 8" id="KW-0808">Transferase</keyword>
<dbReference type="InterPro" id="IPR006000">
    <property type="entry name" value="Xylulokinase"/>
</dbReference>
<evidence type="ECO:0000259" key="12">
    <source>
        <dbReference type="Pfam" id="PF02782"/>
    </source>
</evidence>
<feature type="domain" description="Carbohydrate kinase FGGY N-terminal" evidence="11">
    <location>
        <begin position="8"/>
        <end position="253"/>
    </location>
</feature>
<dbReference type="GO" id="GO:0042732">
    <property type="term" value="P:D-xylose metabolic process"/>
    <property type="evidence" value="ECO:0007669"/>
    <property type="project" value="UniProtKB-KW"/>
</dbReference>
<dbReference type="HAMAP" id="MF_02220">
    <property type="entry name" value="XylB"/>
    <property type="match status" value="1"/>
</dbReference>
<dbReference type="InterPro" id="IPR018483">
    <property type="entry name" value="Carb_kinase_FGGY_CS"/>
</dbReference>
<dbReference type="PROSITE" id="PS00445">
    <property type="entry name" value="FGGY_KINASES_2"/>
    <property type="match status" value="1"/>
</dbReference>
<keyword evidence="6 8" id="KW-0067">ATP-binding</keyword>
<keyword evidence="4 8" id="KW-0547">Nucleotide-binding</keyword>
<feature type="site" description="Important for activity" evidence="8">
    <location>
        <position position="12"/>
    </location>
</feature>
<evidence type="ECO:0000256" key="5">
    <source>
        <dbReference type="ARBA" id="ARBA00022777"/>
    </source>
</evidence>
<comment type="similarity">
    <text evidence="1 8 9">Belongs to the FGGY kinase family.</text>
</comment>
<comment type="function">
    <text evidence="8">Catalyzes the phosphorylation of D-xylulose to D-xylulose 5-phosphate.</text>
</comment>
<accession>A0A1I7GB28</accession>
<evidence type="ECO:0000256" key="10">
    <source>
        <dbReference type="RuleBase" id="RU364073"/>
    </source>
</evidence>
<dbReference type="Gene3D" id="3.30.420.40">
    <property type="match status" value="2"/>
</dbReference>
<keyword evidence="7 8" id="KW-0119">Carbohydrate metabolism</keyword>
<feature type="domain" description="Carbohydrate kinase FGGY C-terminal" evidence="12">
    <location>
        <begin position="263"/>
        <end position="447"/>
    </location>
</feature>
<dbReference type="CDD" id="cd07808">
    <property type="entry name" value="ASKHA_NBD_FGGY_EcXK-like"/>
    <property type="match status" value="1"/>
</dbReference>
<dbReference type="GO" id="GO:0004856">
    <property type="term" value="F:D-xylulokinase activity"/>
    <property type="evidence" value="ECO:0007669"/>
    <property type="project" value="UniProtKB-UniRule"/>
</dbReference>
<feature type="binding site" evidence="8">
    <location>
        <begin position="87"/>
        <end position="88"/>
    </location>
    <ligand>
        <name>substrate</name>
    </ligand>
</feature>
<dbReference type="InterPro" id="IPR018485">
    <property type="entry name" value="FGGY_C"/>
</dbReference>
<protein>
    <recommendedName>
        <fullName evidence="8 10">Xylulose kinase</fullName>
        <shortName evidence="8 10">Xylulokinase</shortName>
        <ecNumber evidence="8 10">2.7.1.17</ecNumber>
    </recommendedName>
</protein>
<gene>
    <name evidence="8 10" type="primary">xylB</name>
    <name evidence="13" type="ORF">SAMN05421543_102103</name>
</gene>